<dbReference type="GO" id="GO:0005811">
    <property type="term" value="C:lipid droplet"/>
    <property type="evidence" value="ECO:0007669"/>
    <property type="project" value="TreeGrafter"/>
</dbReference>
<dbReference type="Gene3D" id="3.40.462.20">
    <property type="match status" value="1"/>
</dbReference>
<keyword evidence="2" id="KW-0521">NADP</keyword>
<accession>A0A4Q4T1K7</accession>
<dbReference type="OrthoDB" id="2102561at2759"/>
<dbReference type="PRINTS" id="PR00081">
    <property type="entry name" value="GDHRDH"/>
</dbReference>
<evidence type="ECO:0000313" key="5">
    <source>
        <dbReference type="EMBL" id="RYO95539.1"/>
    </source>
</evidence>
<evidence type="ECO:0000256" key="3">
    <source>
        <dbReference type="ARBA" id="ARBA00023002"/>
    </source>
</evidence>
<dbReference type="GO" id="GO:0050660">
    <property type="term" value="F:flavin adenine dinucleotide binding"/>
    <property type="evidence" value="ECO:0007669"/>
    <property type="project" value="InterPro"/>
</dbReference>
<dbReference type="InterPro" id="IPR020904">
    <property type="entry name" value="Sc_DH/Rdtase_CS"/>
</dbReference>
<evidence type="ECO:0000259" key="4">
    <source>
        <dbReference type="Pfam" id="PF08031"/>
    </source>
</evidence>
<feature type="domain" description="Berberine/berberine-like" evidence="4">
    <location>
        <begin position="158"/>
        <end position="193"/>
    </location>
</feature>
<gene>
    <name evidence="5" type="ORF">DL764_007674</name>
</gene>
<dbReference type="InterPro" id="IPR002347">
    <property type="entry name" value="SDR_fam"/>
</dbReference>
<dbReference type="GO" id="GO:0005783">
    <property type="term" value="C:endoplasmic reticulum"/>
    <property type="evidence" value="ECO:0007669"/>
    <property type="project" value="TreeGrafter"/>
</dbReference>
<sequence length="512" mass="55986">MGVGPENEGREALAPILALEPSRFKISIIKWNKLVATARGGVEEQTCQDNVIRDLYRMNLKNYSASTYEAAFPKMADFFDKSPEGGFSILQFEFFSNQAMAVVPSGETAWPPEGRKGIYKPNMIWTEADSATAEAAMRLVQELREDHRATSGYSEPAVFVNYARGDETLKQIYGKKNLHRLASLKEKWDPKTFSASTMLCLPSILCLKVGKGKQGVDKDILNKGRRTGARLIVTPIQYASGQLSARLAAMPLFAPLAYAAEAAGITTVQLDVMSDESVAKAVSTVRDLTGGSLDALVNNAGAAYSLPLMDIDIDKARQLFDLNTFSMLRVSRAFFPLLMKSTYGGRIINNTSAASMTAGALPFQGAYNASKAAAANFTEVLRLELAPFGVKVINLMTGGVKSTFFDNAPRATLPPTSMYNIAKEDIERVMAGEDTAAQGTEAHKWAELVVKDLNTSSPPYWIWRGRHASEVRLASLLPVGMLDNVMKNISKLDVVERKIKEKGGVKKIMLKE</sequence>
<dbReference type="Gene3D" id="3.40.50.720">
    <property type="entry name" value="NAD(P)-binding Rossmann-like Domain"/>
    <property type="match status" value="1"/>
</dbReference>
<keyword evidence="3" id="KW-0560">Oxidoreductase</keyword>
<dbReference type="PRINTS" id="PR00080">
    <property type="entry name" value="SDRFAMILY"/>
</dbReference>
<dbReference type="InterPro" id="IPR016169">
    <property type="entry name" value="FAD-bd_PCMH_sub2"/>
</dbReference>
<organism evidence="5 6">
    <name type="scientific">Monosporascus ibericus</name>
    <dbReference type="NCBI Taxonomy" id="155417"/>
    <lineage>
        <taxon>Eukaryota</taxon>
        <taxon>Fungi</taxon>
        <taxon>Dikarya</taxon>
        <taxon>Ascomycota</taxon>
        <taxon>Pezizomycotina</taxon>
        <taxon>Sordariomycetes</taxon>
        <taxon>Xylariomycetidae</taxon>
        <taxon>Xylariales</taxon>
        <taxon>Xylariales incertae sedis</taxon>
        <taxon>Monosporascus</taxon>
    </lineage>
</organism>
<dbReference type="Pfam" id="PF00106">
    <property type="entry name" value="adh_short"/>
    <property type="match status" value="1"/>
</dbReference>
<dbReference type="Pfam" id="PF08031">
    <property type="entry name" value="BBE"/>
    <property type="match status" value="1"/>
</dbReference>
<evidence type="ECO:0000256" key="2">
    <source>
        <dbReference type="ARBA" id="ARBA00022857"/>
    </source>
</evidence>
<dbReference type="GO" id="GO:0000140">
    <property type="term" value="F:acylglycerone-phosphate reductase (NADP+) activity"/>
    <property type="evidence" value="ECO:0007669"/>
    <property type="project" value="TreeGrafter"/>
</dbReference>
<dbReference type="GO" id="GO:0004806">
    <property type="term" value="F:triacylglycerol lipase activity"/>
    <property type="evidence" value="ECO:0007669"/>
    <property type="project" value="TreeGrafter"/>
</dbReference>
<evidence type="ECO:0000313" key="6">
    <source>
        <dbReference type="Proteomes" id="UP000293360"/>
    </source>
</evidence>
<comment type="caution">
    <text evidence="5">The sequence shown here is derived from an EMBL/GenBank/DDBJ whole genome shotgun (WGS) entry which is preliminary data.</text>
</comment>
<dbReference type="EMBL" id="QJNU01000546">
    <property type="protein sequence ID" value="RYO95539.1"/>
    <property type="molecule type" value="Genomic_DNA"/>
</dbReference>
<dbReference type="PANTHER" id="PTHR44169">
    <property type="entry name" value="NADPH-DEPENDENT 1-ACYLDIHYDROXYACETONE PHOSPHATE REDUCTASE"/>
    <property type="match status" value="1"/>
</dbReference>
<dbReference type="GO" id="GO:0019433">
    <property type="term" value="P:triglyceride catabolic process"/>
    <property type="evidence" value="ECO:0007669"/>
    <property type="project" value="TreeGrafter"/>
</dbReference>
<dbReference type="STRING" id="155417.A0A4Q4T1K7"/>
<dbReference type="GO" id="GO:0006654">
    <property type="term" value="P:phosphatidic acid biosynthetic process"/>
    <property type="evidence" value="ECO:0007669"/>
    <property type="project" value="TreeGrafter"/>
</dbReference>
<reference evidence="5 6" key="1">
    <citation type="submission" date="2018-06" db="EMBL/GenBank/DDBJ databases">
        <title>Complete Genomes of Monosporascus.</title>
        <authorList>
            <person name="Robinson A.J."/>
            <person name="Natvig D.O."/>
        </authorList>
    </citation>
    <scope>NUCLEOTIDE SEQUENCE [LARGE SCALE GENOMIC DNA]</scope>
    <source>
        <strain evidence="5 6">CBS 110550</strain>
    </source>
</reference>
<comment type="similarity">
    <text evidence="1">Belongs to the short-chain dehydrogenases/reductases (SDR) family.</text>
</comment>
<keyword evidence="6" id="KW-1185">Reference proteome</keyword>
<dbReference type="PANTHER" id="PTHR44169:SF3">
    <property type="entry name" value="SHORT-CHAIN DEHYDROGENASE SRDE"/>
    <property type="match status" value="1"/>
</dbReference>
<dbReference type="Proteomes" id="UP000293360">
    <property type="component" value="Unassembled WGS sequence"/>
</dbReference>
<protein>
    <recommendedName>
        <fullName evidence="4">Berberine/berberine-like domain-containing protein</fullName>
    </recommendedName>
</protein>
<dbReference type="Gene3D" id="3.30.465.10">
    <property type="match status" value="1"/>
</dbReference>
<dbReference type="AlphaFoldDB" id="A0A4Q4T1K7"/>
<dbReference type="PROSITE" id="PS00061">
    <property type="entry name" value="ADH_SHORT"/>
    <property type="match status" value="1"/>
</dbReference>
<proteinExistence type="inferred from homology"/>
<dbReference type="InterPro" id="IPR012951">
    <property type="entry name" value="BBE"/>
</dbReference>
<dbReference type="SUPFAM" id="SSF51735">
    <property type="entry name" value="NAD(P)-binding Rossmann-fold domains"/>
    <property type="match status" value="1"/>
</dbReference>
<name>A0A4Q4T1K7_9PEZI</name>
<dbReference type="InterPro" id="IPR036291">
    <property type="entry name" value="NAD(P)-bd_dom_sf"/>
</dbReference>
<evidence type="ECO:0000256" key="1">
    <source>
        <dbReference type="ARBA" id="ARBA00006484"/>
    </source>
</evidence>